<dbReference type="Proteomes" id="UP001439875">
    <property type="component" value="Unassembled WGS sequence"/>
</dbReference>
<comment type="caution">
    <text evidence="1">The sequence shown here is derived from an EMBL/GenBank/DDBJ whole genome shotgun (WGS) entry which is preliminary data.</text>
</comment>
<keyword evidence="2" id="KW-1185">Reference proteome</keyword>
<proteinExistence type="predicted"/>
<evidence type="ECO:0000313" key="2">
    <source>
        <dbReference type="Proteomes" id="UP001439875"/>
    </source>
</evidence>
<reference evidence="1" key="1">
    <citation type="submission" date="2024-03" db="EMBL/GenBank/DDBJ databases">
        <title>Human intestinal bacterial collection.</title>
        <authorList>
            <person name="Pauvert C."/>
            <person name="Hitch T.C.A."/>
            <person name="Clavel T."/>
        </authorList>
    </citation>
    <scope>NUCLEOTIDE SEQUENCE</scope>
    <source>
        <strain evidence="1">CLA-AA-H227</strain>
    </source>
</reference>
<organism evidence="1 2">
    <name type="scientific">Robertmurraya yapensis</name>
    <name type="common">ex Hitch et al 2024</name>
    <dbReference type="NCBI Taxonomy" id="3133160"/>
    <lineage>
        <taxon>Bacteria</taxon>
        <taxon>Bacillati</taxon>
        <taxon>Bacillota</taxon>
        <taxon>Bacilli</taxon>
        <taxon>Bacillales</taxon>
        <taxon>Bacillaceae</taxon>
        <taxon>Robertmurraya</taxon>
    </lineage>
</organism>
<sequence length="79" mass="9630">MVEKFNLNEETLNFILDFEKKVEKGRVFTNKEMVKLFESSSFYNEVVQSYYKTAIQKSIWWAVKRSNNWLMERGKYTKM</sequence>
<gene>
    <name evidence="1" type="ORF">WMO40_13485</name>
</gene>
<name>A0ACC6SCF6_9BACI</name>
<dbReference type="EMBL" id="JBBMEW010000011">
    <property type="protein sequence ID" value="MEQ2527718.1"/>
    <property type="molecule type" value="Genomic_DNA"/>
</dbReference>
<protein>
    <submittedName>
        <fullName evidence="1">Uncharacterized protein</fullName>
    </submittedName>
</protein>
<evidence type="ECO:0000313" key="1">
    <source>
        <dbReference type="EMBL" id="MEQ2527718.1"/>
    </source>
</evidence>
<accession>A0ACC6SCF6</accession>